<dbReference type="Gene3D" id="1.10.10.10">
    <property type="entry name" value="Winged helix-like DNA-binding domain superfamily/Winged helix DNA-binding domain"/>
    <property type="match status" value="1"/>
</dbReference>
<feature type="region of interest" description="Disordered" evidence="7">
    <location>
        <begin position="91"/>
        <end position="113"/>
    </location>
</feature>
<keyword evidence="2 6" id="KW-0805">Transcription regulation</keyword>
<dbReference type="RefSeq" id="WP_322132487.1">
    <property type="nucleotide sequence ID" value="NZ_CP085036.1"/>
</dbReference>
<proteinExistence type="inferred from homology"/>
<evidence type="ECO:0000256" key="2">
    <source>
        <dbReference type="ARBA" id="ARBA00023015"/>
    </source>
</evidence>
<evidence type="ECO:0000256" key="5">
    <source>
        <dbReference type="ARBA" id="ARBA00023163"/>
    </source>
</evidence>
<evidence type="ECO:0000256" key="6">
    <source>
        <dbReference type="RuleBase" id="RU000716"/>
    </source>
</evidence>
<comment type="similarity">
    <text evidence="1 6">Belongs to the sigma-70 factor family. ECF subfamily.</text>
</comment>
<keyword evidence="5 6" id="KW-0804">Transcription</keyword>
<sequence length="181" mass="19857">MTPLDSASDGILAQRAADGDTAAFEVLVRRHGPFLRAFAIRLTKSVADADDVVQDSLITAWAQLASLQDPSKVRAWLTSIVSRKATDSIRARRQSDELDEEQPDDEGSTPDARAVASSRLEALSAVLDALPEGQRQCWVLKEMGGYSYEEIAERLGMSVATVRGKLARARATVVREMEVWR</sequence>
<dbReference type="InterPro" id="IPR014284">
    <property type="entry name" value="RNA_pol_sigma-70_dom"/>
</dbReference>
<accession>A0ABT6KJM4</accession>
<evidence type="ECO:0000313" key="10">
    <source>
        <dbReference type="EMBL" id="MDH6180121.1"/>
    </source>
</evidence>
<keyword evidence="4 6" id="KW-0238">DNA-binding</keyword>
<dbReference type="SUPFAM" id="SSF88659">
    <property type="entry name" value="Sigma3 and sigma4 domains of RNA polymerase sigma factors"/>
    <property type="match status" value="1"/>
</dbReference>
<dbReference type="Pfam" id="PF08281">
    <property type="entry name" value="Sigma70_r4_2"/>
    <property type="match status" value="1"/>
</dbReference>
<dbReference type="PANTHER" id="PTHR43133:SF8">
    <property type="entry name" value="RNA POLYMERASE SIGMA FACTOR HI_1459-RELATED"/>
    <property type="match status" value="1"/>
</dbReference>
<dbReference type="Gene3D" id="1.10.1740.10">
    <property type="match status" value="1"/>
</dbReference>
<evidence type="ECO:0000256" key="7">
    <source>
        <dbReference type="SAM" id="MobiDB-lite"/>
    </source>
</evidence>
<protein>
    <recommendedName>
        <fullName evidence="6">RNA polymerase sigma factor</fullName>
    </recommendedName>
</protein>
<dbReference type="NCBIfam" id="TIGR02937">
    <property type="entry name" value="sigma70-ECF"/>
    <property type="match status" value="1"/>
</dbReference>
<evidence type="ECO:0000313" key="11">
    <source>
        <dbReference type="Proteomes" id="UP001160142"/>
    </source>
</evidence>
<dbReference type="Proteomes" id="UP001160142">
    <property type="component" value="Unassembled WGS sequence"/>
</dbReference>
<dbReference type="InterPro" id="IPR013325">
    <property type="entry name" value="RNA_pol_sigma_r2"/>
</dbReference>
<gene>
    <name evidence="10" type="ORF">M2152_000303</name>
</gene>
<evidence type="ECO:0000256" key="3">
    <source>
        <dbReference type="ARBA" id="ARBA00023082"/>
    </source>
</evidence>
<dbReference type="PANTHER" id="PTHR43133">
    <property type="entry name" value="RNA POLYMERASE ECF-TYPE SIGMA FACTO"/>
    <property type="match status" value="1"/>
</dbReference>
<feature type="compositionally biased region" description="Acidic residues" evidence="7">
    <location>
        <begin position="97"/>
        <end position="108"/>
    </location>
</feature>
<evidence type="ECO:0000256" key="1">
    <source>
        <dbReference type="ARBA" id="ARBA00010641"/>
    </source>
</evidence>
<dbReference type="InterPro" id="IPR007627">
    <property type="entry name" value="RNA_pol_sigma70_r2"/>
</dbReference>
<dbReference type="InterPro" id="IPR039425">
    <property type="entry name" value="RNA_pol_sigma-70-like"/>
</dbReference>
<comment type="caution">
    <text evidence="10">The sequence shown here is derived from an EMBL/GenBank/DDBJ whole genome shotgun (WGS) entry which is preliminary data.</text>
</comment>
<dbReference type="EMBL" id="JARXVQ010000001">
    <property type="protein sequence ID" value="MDH6180121.1"/>
    <property type="molecule type" value="Genomic_DNA"/>
</dbReference>
<dbReference type="PROSITE" id="PS01063">
    <property type="entry name" value="SIGMA70_ECF"/>
    <property type="match status" value="1"/>
</dbReference>
<dbReference type="InterPro" id="IPR036388">
    <property type="entry name" value="WH-like_DNA-bd_sf"/>
</dbReference>
<evidence type="ECO:0000256" key="4">
    <source>
        <dbReference type="ARBA" id="ARBA00023125"/>
    </source>
</evidence>
<keyword evidence="3 6" id="KW-0731">Sigma factor</keyword>
<keyword evidence="11" id="KW-1185">Reference proteome</keyword>
<dbReference type="Pfam" id="PF04542">
    <property type="entry name" value="Sigma70_r2"/>
    <property type="match status" value="1"/>
</dbReference>
<dbReference type="InterPro" id="IPR013249">
    <property type="entry name" value="RNA_pol_sigma70_r4_t2"/>
</dbReference>
<dbReference type="SUPFAM" id="SSF88946">
    <property type="entry name" value="Sigma2 domain of RNA polymerase sigma factors"/>
    <property type="match status" value="1"/>
</dbReference>
<name>A0ABT6KJM4_9MICO</name>
<evidence type="ECO:0000259" key="8">
    <source>
        <dbReference type="Pfam" id="PF04542"/>
    </source>
</evidence>
<dbReference type="InterPro" id="IPR000838">
    <property type="entry name" value="RNA_pol_sigma70_ECF_CS"/>
</dbReference>
<feature type="domain" description="RNA polymerase sigma-70 region 2" evidence="8">
    <location>
        <begin position="27"/>
        <end position="93"/>
    </location>
</feature>
<organism evidence="10 11">
    <name type="scientific">Antiquaquibacter oligotrophicus</name>
    <dbReference type="NCBI Taxonomy" id="2880260"/>
    <lineage>
        <taxon>Bacteria</taxon>
        <taxon>Bacillati</taxon>
        <taxon>Actinomycetota</taxon>
        <taxon>Actinomycetes</taxon>
        <taxon>Micrococcales</taxon>
        <taxon>Microbacteriaceae</taxon>
        <taxon>Antiquaquibacter</taxon>
    </lineage>
</organism>
<reference evidence="10 11" key="1">
    <citation type="submission" date="2023-04" db="EMBL/GenBank/DDBJ databases">
        <title>Genome Encyclopedia of Bacteria and Archaea VI: Functional Genomics of Type Strains.</title>
        <authorList>
            <person name="Whitman W."/>
        </authorList>
    </citation>
    <scope>NUCLEOTIDE SEQUENCE [LARGE SCALE GENOMIC DNA]</scope>
    <source>
        <strain evidence="10 11">SG_E_30_P1</strain>
    </source>
</reference>
<dbReference type="InterPro" id="IPR013324">
    <property type="entry name" value="RNA_pol_sigma_r3/r4-like"/>
</dbReference>
<dbReference type="CDD" id="cd06171">
    <property type="entry name" value="Sigma70_r4"/>
    <property type="match status" value="1"/>
</dbReference>
<evidence type="ECO:0000259" key="9">
    <source>
        <dbReference type="Pfam" id="PF08281"/>
    </source>
</evidence>
<feature type="domain" description="RNA polymerase sigma factor 70 region 4 type 2" evidence="9">
    <location>
        <begin position="121"/>
        <end position="172"/>
    </location>
</feature>